<keyword evidence="3 8" id="KW-0812">Transmembrane</keyword>
<comment type="similarity">
    <text evidence="8">Belongs to the insect chemoreceptor superfamily. Gustatory receptor (GR) family.</text>
</comment>
<feature type="transmembrane region" description="Helical" evidence="8">
    <location>
        <begin position="223"/>
        <end position="243"/>
    </location>
</feature>
<evidence type="ECO:0000256" key="2">
    <source>
        <dbReference type="ARBA" id="ARBA00022475"/>
    </source>
</evidence>
<organism evidence="10 11">
    <name type="scientific">Rhynocoris fuscipes</name>
    <dbReference type="NCBI Taxonomy" id="488301"/>
    <lineage>
        <taxon>Eukaryota</taxon>
        <taxon>Metazoa</taxon>
        <taxon>Ecdysozoa</taxon>
        <taxon>Arthropoda</taxon>
        <taxon>Hexapoda</taxon>
        <taxon>Insecta</taxon>
        <taxon>Pterygota</taxon>
        <taxon>Neoptera</taxon>
        <taxon>Paraneoptera</taxon>
        <taxon>Hemiptera</taxon>
        <taxon>Heteroptera</taxon>
        <taxon>Panheteroptera</taxon>
        <taxon>Cimicomorpha</taxon>
        <taxon>Reduviidae</taxon>
        <taxon>Harpactorinae</taxon>
        <taxon>Harpactorini</taxon>
        <taxon>Rhynocoris</taxon>
    </lineage>
</organism>
<dbReference type="InterPro" id="IPR013604">
    <property type="entry name" value="7TM_chemorcpt"/>
</dbReference>
<dbReference type="GO" id="GO:0007165">
    <property type="term" value="P:signal transduction"/>
    <property type="evidence" value="ECO:0007669"/>
    <property type="project" value="UniProtKB-KW"/>
</dbReference>
<evidence type="ECO:0000256" key="5">
    <source>
        <dbReference type="ARBA" id="ARBA00023136"/>
    </source>
</evidence>
<evidence type="ECO:0000256" key="3">
    <source>
        <dbReference type="ARBA" id="ARBA00022692"/>
    </source>
</evidence>
<keyword evidence="4 8" id="KW-1133">Transmembrane helix</keyword>
<feature type="transmembrane region" description="Helical" evidence="8">
    <location>
        <begin position="249"/>
        <end position="269"/>
    </location>
</feature>
<gene>
    <name evidence="10" type="ORF">O3M35_012587</name>
</gene>
<evidence type="ECO:0000256" key="7">
    <source>
        <dbReference type="ARBA" id="ARBA00023224"/>
    </source>
</evidence>
<dbReference type="GO" id="GO:0007635">
    <property type="term" value="P:chemosensory behavior"/>
    <property type="evidence" value="ECO:0007669"/>
    <property type="project" value="TreeGrafter"/>
</dbReference>
<evidence type="ECO:0000313" key="11">
    <source>
        <dbReference type="Proteomes" id="UP001461498"/>
    </source>
</evidence>
<evidence type="ECO:0000256" key="6">
    <source>
        <dbReference type="ARBA" id="ARBA00023170"/>
    </source>
</evidence>
<dbReference type="Proteomes" id="UP001461498">
    <property type="component" value="Unassembled WGS sequence"/>
</dbReference>
<dbReference type="EMBL" id="JAPXFL010000009">
    <property type="protein sequence ID" value="KAK9501968.1"/>
    <property type="molecule type" value="Genomic_DNA"/>
</dbReference>
<evidence type="ECO:0000256" key="8">
    <source>
        <dbReference type="RuleBase" id="RU363108"/>
    </source>
</evidence>
<feature type="compositionally biased region" description="Low complexity" evidence="9">
    <location>
        <begin position="397"/>
        <end position="411"/>
    </location>
</feature>
<dbReference type="Pfam" id="PF08395">
    <property type="entry name" value="7tm_7"/>
    <property type="match status" value="2"/>
</dbReference>
<keyword evidence="11" id="KW-1185">Reference proteome</keyword>
<accession>A0AAW1CW25</accession>
<dbReference type="GO" id="GO:0005886">
    <property type="term" value="C:plasma membrane"/>
    <property type="evidence" value="ECO:0007669"/>
    <property type="project" value="UniProtKB-SubCell"/>
</dbReference>
<keyword evidence="6 8" id="KW-0675">Receptor</keyword>
<dbReference type="GO" id="GO:0030425">
    <property type="term" value="C:dendrite"/>
    <property type="evidence" value="ECO:0007669"/>
    <property type="project" value="TreeGrafter"/>
</dbReference>
<feature type="transmembrane region" description="Helical" evidence="8">
    <location>
        <begin position="35"/>
        <end position="62"/>
    </location>
</feature>
<evidence type="ECO:0000256" key="1">
    <source>
        <dbReference type="ARBA" id="ARBA00004651"/>
    </source>
</evidence>
<keyword evidence="5 8" id="KW-0472">Membrane</keyword>
<dbReference type="GO" id="GO:0043025">
    <property type="term" value="C:neuronal cell body"/>
    <property type="evidence" value="ECO:0007669"/>
    <property type="project" value="TreeGrafter"/>
</dbReference>
<sequence length="424" mass="48689">MSNILRTLNSIFRFSRIGGLFPFIIKKDGSIELSIILLIIAFINQIILITFVILIFLSRWVFVYYDINVMHESLLAVGQLAVQCAQITHLISLVKHRKQLSDTFRQLKQMESDDEPINTNACFWYPTICSFILIGMPIVEAANTVYEFIDIVAFILIIMKWELAYLGIFQFTGLLSICRHCFKALNNKLNNSLSRYSKLEAMEKSERLISCCETINRCYGPMLLIMLVSFFGLITTNLYAAYLQWTMKPLVVICVLNAIILFNTFRYLVKSCTTTANLANQFNRDLYRLLFDEIVLSCGSRYSQSNITTIETEDNLSEDNESDNSLPPALQKLIWQGSLAMEAINRKELEFTACGLFSINYGLMCSMIETSATYLMICIQFHDSMGIVTTRYEKTNYNNDNNDNNNENVNDTMPQNSTEEYEID</sequence>
<feature type="transmembrane region" description="Helical" evidence="8">
    <location>
        <begin position="117"/>
        <end position="139"/>
    </location>
</feature>
<evidence type="ECO:0000256" key="4">
    <source>
        <dbReference type="ARBA" id="ARBA00022989"/>
    </source>
</evidence>
<name>A0AAW1CW25_9HEMI</name>
<protein>
    <recommendedName>
        <fullName evidence="8">Gustatory receptor</fullName>
    </recommendedName>
</protein>
<proteinExistence type="inferred from homology"/>
<comment type="caution">
    <text evidence="10">The sequence shown here is derived from an EMBL/GenBank/DDBJ whole genome shotgun (WGS) entry which is preliminary data.</text>
</comment>
<feature type="transmembrane region" description="Helical" evidence="8">
    <location>
        <begin position="151"/>
        <end position="178"/>
    </location>
</feature>
<keyword evidence="7 8" id="KW-0807">Transducer</keyword>
<evidence type="ECO:0000313" key="10">
    <source>
        <dbReference type="EMBL" id="KAK9501968.1"/>
    </source>
</evidence>
<dbReference type="GO" id="GO:0050909">
    <property type="term" value="P:sensory perception of taste"/>
    <property type="evidence" value="ECO:0007669"/>
    <property type="project" value="InterPro"/>
</dbReference>
<reference evidence="10 11" key="1">
    <citation type="submission" date="2022-12" db="EMBL/GenBank/DDBJ databases">
        <title>Chromosome-level genome assembly of true bugs.</title>
        <authorList>
            <person name="Ma L."/>
            <person name="Li H."/>
        </authorList>
    </citation>
    <scope>NUCLEOTIDE SEQUENCE [LARGE SCALE GENOMIC DNA]</scope>
    <source>
        <strain evidence="10">Lab_2022b</strain>
    </source>
</reference>
<dbReference type="PANTHER" id="PTHR21143">
    <property type="entry name" value="INVERTEBRATE GUSTATORY RECEPTOR"/>
    <property type="match status" value="1"/>
</dbReference>
<dbReference type="GO" id="GO:0030424">
    <property type="term" value="C:axon"/>
    <property type="evidence" value="ECO:0007669"/>
    <property type="project" value="TreeGrafter"/>
</dbReference>
<comment type="subcellular location">
    <subcellularLocation>
        <location evidence="1 8">Cell membrane</location>
        <topology evidence="1 8">Multi-pass membrane protein</topology>
    </subcellularLocation>
</comment>
<dbReference type="GO" id="GO:0008049">
    <property type="term" value="P:male courtship behavior"/>
    <property type="evidence" value="ECO:0007669"/>
    <property type="project" value="TreeGrafter"/>
</dbReference>
<keyword evidence="2 8" id="KW-1003">Cell membrane</keyword>
<feature type="region of interest" description="Disordered" evidence="9">
    <location>
        <begin position="397"/>
        <end position="424"/>
    </location>
</feature>
<dbReference type="PANTHER" id="PTHR21143:SF104">
    <property type="entry name" value="GUSTATORY RECEPTOR 8A-RELATED"/>
    <property type="match status" value="1"/>
</dbReference>
<evidence type="ECO:0000256" key="9">
    <source>
        <dbReference type="SAM" id="MobiDB-lite"/>
    </source>
</evidence>
<dbReference type="AlphaFoldDB" id="A0AAW1CW25"/>
<comment type="caution">
    <text evidence="8">Lacks conserved residue(s) required for the propagation of feature annotation.</text>
</comment>
<comment type="function">
    <text evidence="8">Gustatory receptor which mediates acceptance or avoidance behavior, depending on its substrates.</text>
</comment>